<evidence type="ECO:0000256" key="4">
    <source>
        <dbReference type="ARBA" id="ARBA00023015"/>
    </source>
</evidence>
<evidence type="ECO:0000256" key="7">
    <source>
        <dbReference type="HAMAP-Rule" id="MF_01008"/>
    </source>
</evidence>
<dbReference type="InterPro" id="IPR003444">
    <property type="entry name" value="MraZ"/>
</dbReference>
<accession>A0A2H0WPI8</accession>
<proteinExistence type="inferred from homology"/>
<keyword evidence="4 7" id="KW-0805">Transcription regulation</keyword>
<keyword evidence="3" id="KW-0677">Repeat</keyword>
<dbReference type="GO" id="GO:2000143">
    <property type="term" value="P:negative regulation of DNA-templated transcription initiation"/>
    <property type="evidence" value="ECO:0007669"/>
    <property type="project" value="TreeGrafter"/>
</dbReference>
<dbReference type="PANTHER" id="PTHR34701">
    <property type="entry name" value="TRANSCRIPTIONAL REGULATOR MRAZ"/>
    <property type="match status" value="1"/>
</dbReference>
<keyword evidence="5 7" id="KW-0238">DNA-binding</keyword>
<keyword evidence="6 7" id="KW-0804">Transcription</keyword>
<comment type="caution">
    <text evidence="9">The sequence shown here is derived from an EMBL/GenBank/DDBJ whole genome shotgun (WGS) entry which is preliminary data.</text>
</comment>
<dbReference type="InterPro" id="IPR037914">
    <property type="entry name" value="SpoVT-AbrB_sf"/>
</dbReference>
<comment type="similarity">
    <text evidence="7">Belongs to the MraZ family.</text>
</comment>
<gene>
    <name evidence="7 9" type="primary">mraZ</name>
    <name evidence="9" type="ORF">COT64_02185</name>
</gene>
<dbReference type="SUPFAM" id="SSF89447">
    <property type="entry name" value="AbrB/MazE/MraZ-like"/>
    <property type="match status" value="1"/>
</dbReference>
<evidence type="ECO:0000256" key="2">
    <source>
        <dbReference type="ARBA" id="ARBA00022490"/>
    </source>
</evidence>
<organism evidence="9 10">
    <name type="scientific">Candidatus Shapirobacteria bacterium CG09_land_8_20_14_0_10_39_12</name>
    <dbReference type="NCBI Taxonomy" id="1974885"/>
    <lineage>
        <taxon>Bacteria</taxon>
        <taxon>Candidatus Shapironibacteriota</taxon>
    </lineage>
</organism>
<evidence type="ECO:0000256" key="6">
    <source>
        <dbReference type="ARBA" id="ARBA00023163"/>
    </source>
</evidence>
<comment type="subcellular location">
    <subcellularLocation>
        <location evidence="7">Cytoplasm</location>
        <location evidence="7">Nucleoid</location>
    </subcellularLocation>
</comment>
<name>A0A2H0WPI8_9BACT</name>
<dbReference type="InterPro" id="IPR020603">
    <property type="entry name" value="MraZ_dom"/>
</dbReference>
<evidence type="ECO:0000256" key="3">
    <source>
        <dbReference type="ARBA" id="ARBA00022737"/>
    </source>
</evidence>
<dbReference type="AlphaFoldDB" id="A0A2H0WPI8"/>
<dbReference type="InterPro" id="IPR007159">
    <property type="entry name" value="SpoVT-AbrB_dom"/>
</dbReference>
<dbReference type="HAMAP" id="MF_01008">
    <property type="entry name" value="MraZ"/>
    <property type="match status" value="1"/>
</dbReference>
<dbReference type="PROSITE" id="PS51740">
    <property type="entry name" value="SPOVT_ABRB"/>
    <property type="match status" value="2"/>
</dbReference>
<dbReference type="Pfam" id="PF02381">
    <property type="entry name" value="MraZ"/>
    <property type="match status" value="2"/>
</dbReference>
<dbReference type="PANTHER" id="PTHR34701:SF1">
    <property type="entry name" value="TRANSCRIPTIONAL REGULATOR MRAZ"/>
    <property type="match status" value="1"/>
</dbReference>
<evidence type="ECO:0000313" key="10">
    <source>
        <dbReference type="Proteomes" id="UP000230775"/>
    </source>
</evidence>
<dbReference type="InterPro" id="IPR035642">
    <property type="entry name" value="MraZ_N"/>
</dbReference>
<dbReference type="NCBIfam" id="TIGR00242">
    <property type="entry name" value="division/cell wall cluster transcriptional repressor MraZ"/>
    <property type="match status" value="1"/>
</dbReference>
<dbReference type="EMBL" id="PEZI01000044">
    <property type="protein sequence ID" value="PIS14541.1"/>
    <property type="molecule type" value="Genomic_DNA"/>
</dbReference>
<dbReference type="Proteomes" id="UP000230775">
    <property type="component" value="Unassembled WGS sequence"/>
</dbReference>
<dbReference type="GO" id="GO:0003700">
    <property type="term" value="F:DNA-binding transcription factor activity"/>
    <property type="evidence" value="ECO:0007669"/>
    <property type="project" value="UniProtKB-UniRule"/>
</dbReference>
<evidence type="ECO:0000256" key="1">
    <source>
        <dbReference type="ARBA" id="ARBA00013860"/>
    </source>
</evidence>
<comment type="subunit">
    <text evidence="7">Forms oligomers.</text>
</comment>
<protein>
    <recommendedName>
        <fullName evidence="1 7">Transcriptional regulator MraZ</fullName>
    </recommendedName>
</protein>
<dbReference type="CDD" id="cd16320">
    <property type="entry name" value="MraZ_N"/>
    <property type="match status" value="1"/>
</dbReference>
<evidence type="ECO:0000256" key="5">
    <source>
        <dbReference type="ARBA" id="ARBA00023125"/>
    </source>
</evidence>
<dbReference type="InterPro" id="IPR038619">
    <property type="entry name" value="MraZ_sf"/>
</dbReference>
<dbReference type="InterPro" id="IPR035644">
    <property type="entry name" value="MraZ_C"/>
</dbReference>
<dbReference type="GO" id="GO:0009295">
    <property type="term" value="C:nucleoid"/>
    <property type="evidence" value="ECO:0007669"/>
    <property type="project" value="UniProtKB-SubCell"/>
</dbReference>
<dbReference type="CDD" id="cd16321">
    <property type="entry name" value="MraZ_C"/>
    <property type="match status" value="1"/>
</dbReference>
<feature type="domain" description="SpoVT-AbrB" evidence="8">
    <location>
        <begin position="84"/>
        <end position="127"/>
    </location>
</feature>
<feature type="domain" description="SpoVT-AbrB" evidence="8">
    <location>
        <begin position="13"/>
        <end position="55"/>
    </location>
</feature>
<sequence>MVNGGRKNMLIGQYKTKISPKGRLAFPKKFREELGDSLVITVGYENSLMVVSSKDWNSLIEATKDKSFVLNSARDTNRFLLGEASEVILDEQGRCVLPNYLRIFAKIGEEVVFLGLNKYVEIWDKGAWEKYQTSLHENIGKIAEKLSELSENK</sequence>
<reference evidence="10" key="1">
    <citation type="submission" date="2017-09" db="EMBL/GenBank/DDBJ databases">
        <title>Depth-based differentiation of microbial function through sediment-hosted aquifers and enrichment of novel symbionts in the deep terrestrial subsurface.</title>
        <authorList>
            <person name="Probst A.J."/>
            <person name="Ladd B."/>
            <person name="Jarett J.K."/>
            <person name="Geller-Mcgrath D.E."/>
            <person name="Sieber C.M.K."/>
            <person name="Emerson J.B."/>
            <person name="Anantharaman K."/>
            <person name="Thomas B.C."/>
            <person name="Malmstrom R."/>
            <person name="Stieglmeier M."/>
            <person name="Klingl A."/>
            <person name="Woyke T."/>
            <person name="Ryan C.M."/>
            <person name="Banfield J.F."/>
        </authorList>
    </citation>
    <scope>NUCLEOTIDE SEQUENCE [LARGE SCALE GENOMIC DNA]</scope>
</reference>
<dbReference type="GO" id="GO:0005737">
    <property type="term" value="C:cytoplasm"/>
    <property type="evidence" value="ECO:0007669"/>
    <property type="project" value="UniProtKB-UniRule"/>
</dbReference>
<evidence type="ECO:0000259" key="8">
    <source>
        <dbReference type="PROSITE" id="PS51740"/>
    </source>
</evidence>
<dbReference type="GO" id="GO:0000976">
    <property type="term" value="F:transcription cis-regulatory region binding"/>
    <property type="evidence" value="ECO:0007669"/>
    <property type="project" value="TreeGrafter"/>
</dbReference>
<dbReference type="Gene3D" id="3.40.1550.20">
    <property type="entry name" value="Transcriptional regulator MraZ domain"/>
    <property type="match status" value="1"/>
</dbReference>
<keyword evidence="2 7" id="KW-0963">Cytoplasm</keyword>
<evidence type="ECO:0000313" key="9">
    <source>
        <dbReference type="EMBL" id="PIS14541.1"/>
    </source>
</evidence>